<feature type="domain" description="Carrier" evidence="6">
    <location>
        <begin position="1251"/>
        <end position="1327"/>
    </location>
</feature>
<feature type="compositionally biased region" description="Polar residues" evidence="5">
    <location>
        <begin position="16"/>
        <end position="35"/>
    </location>
</feature>
<keyword evidence="8" id="KW-1185">Reference proteome</keyword>
<organism evidence="7 8">
    <name type="scientific">Apiospora arundinis</name>
    <dbReference type="NCBI Taxonomy" id="335852"/>
    <lineage>
        <taxon>Eukaryota</taxon>
        <taxon>Fungi</taxon>
        <taxon>Dikarya</taxon>
        <taxon>Ascomycota</taxon>
        <taxon>Pezizomycotina</taxon>
        <taxon>Sordariomycetes</taxon>
        <taxon>Xylariomycetidae</taxon>
        <taxon>Amphisphaeriales</taxon>
        <taxon>Apiosporaceae</taxon>
        <taxon>Apiospora</taxon>
    </lineage>
</organism>
<evidence type="ECO:0000256" key="1">
    <source>
        <dbReference type="ARBA" id="ARBA00022450"/>
    </source>
</evidence>
<dbReference type="InterPro" id="IPR023213">
    <property type="entry name" value="CAT-like_dom_sf"/>
</dbReference>
<evidence type="ECO:0000259" key="6">
    <source>
        <dbReference type="PROSITE" id="PS50075"/>
    </source>
</evidence>
<dbReference type="PROSITE" id="PS00012">
    <property type="entry name" value="PHOSPHOPANTETHEINE"/>
    <property type="match status" value="2"/>
</dbReference>
<dbReference type="Proteomes" id="UP001390339">
    <property type="component" value="Unassembled WGS sequence"/>
</dbReference>
<sequence length="1814" mass="197789">MHLAADTLGAEVPSNHPKSNQEKQTTQSDGSSNGTASVEDLAKIWQWNTPVPPALQTCMQDFITDQAQKDPDRPAVNSWDGDFTYGEVDQLSTKLAHHLVAIGVGAGVNVPLCFEKSRWTVIGVLAIMKAGGTFALTDPSQPEGRLRQIVEQTSAAHILTSATQKDLGSRIAPHAKHVVVSSADEISSYESAAATTPLPVVAPATNLYIQFTSGSTGKPKGVLVTHENYTSGAIPRADLVGYRPHSRVLDFASYAFDVCIDCMLCTLANGGCLCIPSEADRVNDLSGAIRAMKVNMAHMTPSVARVLDSDVIPSLEVLGLGGEAISNGDGARWSKTTTVVNAYGPSECTVGCTINNQVGRDGKEQVTIGKGVGGSMWIVDPEDHDRLVPVGAVGELLVEGPIVGPGYLGDPEKTAEVFINDPKFLVDGFGAEAPGRSGRLYKTGDLVKYDVDGSIIFVGRGDQQVKLRGQRIELAEIEHHMRDQLPAGTRVAAEVIKPGGSTGEPTLVAFISDKAGLVPATDELLGSFNAEVQKCLANMNELLAEYLPIYMVPAAYLPLHTMPLLVSAKTDRKRLRELGSAMSRRDISGFAAAIVPRKAPSTDMEKQLARLWADVLGPDVDIGAADNFFSLGGDSLRAMKLVASARKERITISVADIFGRPVLSEMAAVAKLCEIEENLVVPPFSLIPKTWAADVARGDTSKVCGISSEDVQDIYPCSPLQEGLTALSAKVTEAYVAQRVVEMKDLEAAQRLAKAFELAAADSAILRTRIVQISGQGLMQVVVREKFACPIKDGCTLSEYLAADRNDPIQLGKPLVRYAIVTSEKETGKTYFVLTMHHALYDGWAMPLIVERVNKAYQGQTVERPAQFNNFVKFLFENSGHDSEAYWRERLDGAGGEQFPALPYQGYQQKADSLLEHYVDVEKSRTSGTTIATAIRGAWALLVASYTASADVVFGETLTGRNAPIAGVEQIEGPMIATIPVRVAVDREATVSEYLQRIHQDSVQGIPHEHFGLQHIRRLSPDAREACELRTGLVLHPSADDTVPEADNEKEPANAFVPANDEEAAQEALKFNTYALMLVCSLDPKGFLIMASFDSQTVQSAQMQRMLKQLGGLVRQFCENPGKRIAEIRVTAQEEEFAELQRLSQASVSGLKKLSPFSDVQATEVWLADPTSPDCLVPLGATGEIIVGSTEAMSFEAIEAPTWISAKTDLKYYRTQKLAKFKPDGSLQLVDRTPAAVTNVQPSAVRTTRVSATSAKQRKLGKAWSRILGVPEEEIGLEDSFFLLGGDSIGAMKLVSEARAEGFELTVANVFKYRTLYDMAGAMKETNKASTNGSEVQPIKPLSLLKKEDPASFVAQTIQPLLANPEWVIKDVYPTRPLQHVAVNGTVKFPKYSARYELVHMEGGIDKQRLAESCQELIKRNEILRTVFVEPEKDQCLGVVLESMVSEIEHYDVDAATEMASFTKELCDRDVKNDMPHGSAFIKFITVQQQVDDKQSTCLILRISHSQYDEICLVGLLRQLNALYDGKQTTINDNTAAPFSAFVHHTVEKAIPQSIPYWKELLKGSKGLSVLRPDPARYPLTGKGVPDAVTRTVSIAARQRDITVATLPTAAWALCLARRLGTRDVVFGEVVSGRNVDLPGGGGADAVMGPTWQYVPMRVQFGNSDSDPQNSSWTGLDLLRYVQHQHIAGASHEGMGLREIVPLCTDWPVAPGTTADNPQTPGKEYWFDSVVHQDVYHVETMSMGGVPCRLETVYPHYEPLREWKIQAFVDQSKDELMFEVVTFKEWIPVAEELLDELEGIMEVLVRRPQECIFP</sequence>
<dbReference type="EMBL" id="JAPCWZ010000004">
    <property type="protein sequence ID" value="KAK8867648.1"/>
    <property type="molecule type" value="Genomic_DNA"/>
</dbReference>
<dbReference type="SUPFAM" id="SSF47336">
    <property type="entry name" value="ACP-like"/>
    <property type="match status" value="2"/>
</dbReference>
<dbReference type="Gene3D" id="1.10.1200.10">
    <property type="entry name" value="ACP-like"/>
    <property type="match status" value="2"/>
</dbReference>
<dbReference type="PROSITE" id="PS50075">
    <property type="entry name" value="CARRIER"/>
    <property type="match status" value="2"/>
</dbReference>
<dbReference type="InterPro" id="IPR001242">
    <property type="entry name" value="Condensation_dom"/>
</dbReference>
<dbReference type="InterPro" id="IPR010071">
    <property type="entry name" value="AA_adenyl_dom"/>
</dbReference>
<dbReference type="Gene3D" id="3.40.50.12780">
    <property type="entry name" value="N-terminal domain of ligase-like"/>
    <property type="match status" value="1"/>
</dbReference>
<evidence type="ECO:0000313" key="7">
    <source>
        <dbReference type="EMBL" id="KAK8867648.1"/>
    </source>
</evidence>
<dbReference type="InterPro" id="IPR045851">
    <property type="entry name" value="AMP-bd_C_sf"/>
</dbReference>
<reference evidence="7 8" key="1">
    <citation type="journal article" date="2024" name="IMA Fungus">
        <title>Apiospora arundinis, a panoply of carbohydrate-active enzymes and secondary metabolites.</title>
        <authorList>
            <person name="Sorensen T."/>
            <person name="Petersen C."/>
            <person name="Muurmann A.T."/>
            <person name="Christiansen J.V."/>
            <person name="Brundto M.L."/>
            <person name="Overgaard C.K."/>
            <person name="Boysen A.T."/>
            <person name="Wollenberg R.D."/>
            <person name="Larsen T.O."/>
            <person name="Sorensen J.L."/>
            <person name="Nielsen K.L."/>
            <person name="Sondergaard T.E."/>
        </authorList>
    </citation>
    <scope>NUCLEOTIDE SEQUENCE [LARGE SCALE GENOMIC DNA]</scope>
    <source>
        <strain evidence="7 8">AAU 773</strain>
    </source>
</reference>
<proteinExistence type="inferred from homology"/>
<comment type="caution">
    <text evidence="7">The sequence shown here is derived from an EMBL/GenBank/DDBJ whole genome shotgun (WGS) entry which is preliminary data.</text>
</comment>
<evidence type="ECO:0000256" key="5">
    <source>
        <dbReference type="SAM" id="MobiDB-lite"/>
    </source>
</evidence>
<dbReference type="InterPro" id="IPR000873">
    <property type="entry name" value="AMP-dep_synth/lig_dom"/>
</dbReference>
<feature type="region of interest" description="Disordered" evidence="5">
    <location>
        <begin position="1"/>
        <end position="35"/>
    </location>
</feature>
<gene>
    <name evidence="7" type="ORF">PGQ11_006226</name>
</gene>
<dbReference type="InterPro" id="IPR009081">
    <property type="entry name" value="PP-bd_ACP"/>
</dbReference>
<dbReference type="SUPFAM" id="SSF52777">
    <property type="entry name" value="CoA-dependent acyltransferases"/>
    <property type="match status" value="4"/>
</dbReference>
<comment type="similarity">
    <text evidence="4">Belongs to the NRP synthetase family.</text>
</comment>
<keyword evidence="2" id="KW-0597">Phosphoprotein</keyword>
<dbReference type="Gene3D" id="3.30.300.30">
    <property type="match status" value="1"/>
</dbReference>
<dbReference type="Pfam" id="PF00668">
    <property type="entry name" value="Condensation"/>
    <property type="match status" value="2"/>
</dbReference>
<dbReference type="InterPro" id="IPR020845">
    <property type="entry name" value="AMP-binding_CS"/>
</dbReference>
<protein>
    <submittedName>
        <fullName evidence="7">Peptide synthetase</fullName>
    </submittedName>
</protein>
<evidence type="ECO:0000313" key="8">
    <source>
        <dbReference type="Proteomes" id="UP001390339"/>
    </source>
</evidence>
<dbReference type="CDD" id="cd05918">
    <property type="entry name" value="A_NRPS_SidN3_like"/>
    <property type="match status" value="1"/>
</dbReference>
<dbReference type="Gene3D" id="3.30.559.30">
    <property type="entry name" value="Nonribosomal peptide synthetase, condensation domain"/>
    <property type="match status" value="2"/>
</dbReference>
<dbReference type="InterPro" id="IPR020806">
    <property type="entry name" value="PKS_PP-bd"/>
</dbReference>
<dbReference type="PANTHER" id="PTHR45527:SF3">
    <property type="entry name" value="SIDEROPHORE SYNTHETASE (EUROFUNG)"/>
    <property type="match status" value="1"/>
</dbReference>
<dbReference type="Pfam" id="PF00501">
    <property type="entry name" value="AMP-binding"/>
    <property type="match status" value="1"/>
</dbReference>
<dbReference type="NCBIfam" id="TIGR01733">
    <property type="entry name" value="AA-adenyl-dom"/>
    <property type="match status" value="1"/>
</dbReference>
<dbReference type="SMART" id="SM00823">
    <property type="entry name" value="PKS_PP"/>
    <property type="match status" value="2"/>
</dbReference>
<evidence type="ECO:0000256" key="3">
    <source>
        <dbReference type="ARBA" id="ARBA00022598"/>
    </source>
</evidence>
<dbReference type="PROSITE" id="PS00455">
    <property type="entry name" value="AMP_BINDING"/>
    <property type="match status" value="1"/>
</dbReference>
<dbReference type="InterPro" id="IPR042099">
    <property type="entry name" value="ANL_N_sf"/>
</dbReference>
<accession>A0ABR2ISJ2</accession>
<dbReference type="InterPro" id="IPR006162">
    <property type="entry name" value="Ppantetheine_attach_site"/>
</dbReference>
<dbReference type="PANTHER" id="PTHR45527">
    <property type="entry name" value="NONRIBOSOMAL PEPTIDE SYNTHETASE"/>
    <property type="match status" value="1"/>
</dbReference>
<evidence type="ECO:0000256" key="4">
    <source>
        <dbReference type="ARBA" id="ARBA00029454"/>
    </source>
</evidence>
<dbReference type="SUPFAM" id="SSF56801">
    <property type="entry name" value="Acetyl-CoA synthetase-like"/>
    <property type="match status" value="1"/>
</dbReference>
<dbReference type="Pfam" id="PF00550">
    <property type="entry name" value="PP-binding"/>
    <property type="match status" value="2"/>
</dbReference>
<feature type="domain" description="Carrier" evidence="6">
    <location>
        <begin position="599"/>
        <end position="674"/>
    </location>
</feature>
<keyword evidence="1" id="KW-0596">Phosphopantetheine</keyword>
<keyword evidence="3" id="KW-0436">Ligase</keyword>
<dbReference type="CDD" id="cd19545">
    <property type="entry name" value="FUM14_C_NRPS-like"/>
    <property type="match status" value="1"/>
</dbReference>
<evidence type="ECO:0000256" key="2">
    <source>
        <dbReference type="ARBA" id="ARBA00022553"/>
    </source>
</evidence>
<name>A0ABR2ISJ2_9PEZI</name>
<dbReference type="Gene3D" id="3.30.559.10">
    <property type="entry name" value="Chloramphenicol acetyltransferase-like domain"/>
    <property type="match status" value="2"/>
</dbReference>
<dbReference type="InterPro" id="IPR036736">
    <property type="entry name" value="ACP-like_sf"/>
</dbReference>